<protein>
    <recommendedName>
        <fullName evidence="12">DNA-directed RNA polymerase subunit beta</fullName>
        <ecNumber evidence="12">2.7.7.6</ecNumber>
    </recommendedName>
</protein>
<dbReference type="GO" id="GO:0005634">
    <property type="term" value="C:nucleus"/>
    <property type="evidence" value="ECO:0007669"/>
    <property type="project" value="UniProtKB-SubCell"/>
</dbReference>
<dbReference type="Gene3D" id="3.90.1100.10">
    <property type="match status" value="2"/>
</dbReference>
<feature type="compositionally biased region" description="Polar residues" evidence="13">
    <location>
        <begin position="1"/>
        <end position="17"/>
    </location>
</feature>
<evidence type="ECO:0000256" key="10">
    <source>
        <dbReference type="ARBA" id="ARBA00023242"/>
    </source>
</evidence>
<dbReference type="InterPro" id="IPR007645">
    <property type="entry name" value="RNA_pol_Rpb2_3"/>
</dbReference>
<dbReference type="InterPro" id="IPR014724">
    <property type="entry name" value="RNA_pol_RPB2_OB-fold"/>
</dbReference>
<dbReference type="PROSITE" id="PS01166">
    <property type="entry name" value="RNA_POL_BETA"/>
    <property type="match status" value="1"/>
</dbReference>
<evidence type="ECO:0000259" key="17">
    <source>
        <dbReference type="Pfam" id="PF04563"/>
    </source>
</evidence>
<keyword evidence="7" id="KW-0863">Zinc-finger</keyword>
<feature type="region of interest" description="Disordered" evidence="13">
    <location>
        <begin position="1"/>
        <end position="20"/>
    </location>
</feature>
<dbReference type="Gene3D" id="2.40.270.10">
    <property type="entry name" value="DNA-directed RNA polymerase, subunit 2, domain 6"/>
    <property type="match status" value="1"/>
</dbReference>
<keyword evidence="6" id="KW-0479">Metal-binding</keyword>
<evidence type="ECO:0000256" key="6">
    <source>
        <dbReference type="ARBA" id="ARBA00022723"/>
    </source>
</evidence>
<dbReference type="Pfam" id="PF04560">
    <property type="entry name" value="RNA_pol_Rpb2_7"/>
    <property type="match status" value="1"/>
</dbReference>
<dbReference type="Pfam" id="PF04561">
    <property type="entry name" value="RNA_pol_Rpb2_2"/>
    <property type="match status" value="1"/>
</dbReference>
<dbReference type="EC" id="2.7.7.6" evidence="12"/>
<dbReference type="Gene3D" id="2.40.50.150">
    <property type="match status" value="1"/>
</dbReference>
<comment type="catalytic activity">
    <reaction evidence="12">
        <text>RNA(n) + a ribonucleoside 5'-triphosphate = RNA(n+1) + diphosphate</text>
        <dbReference type="Rhea" id="RHEA:21248"/>
        <dbReference type="Rhea" id="RHEA-COMP:14527"/>
        <dbReference type="Rhea" id="RHEA-COMP:17342"/>
        <dbReference type="ChEBI" id="CHEBI:33019"/>
        <dbReference type="ChEBI" id="CHEBI:61557"/>
        <dbReference type="ChEBI" id="CHEBI:140395"/>
        <dbReference type="EC" id="2.7.7.6"/>
    </reaction>
</comment>
<dbReference type="GO" id="GO:0006351">
    <property type="term" value="P:DNA-templated transcription"/>
    <property type="evidence" value="ECO:0007669"/>
    <property type="project" value="InterPro"/>
</dbReference>
<comment type="subcellular location">
    <subcellularLocation>
        <location evidence="1">Nucleus</location>
    </subcellularLocation>
</comment>
<keyword evidence="3 12" id="KW-0240">DNA-directed RNA polymerase</keyword>
<evidence type="ECO:0000256" key="2">
    <source>
        <dbReference type="ARBA" id="ARBA00006835"/>
    </source>
</evidence>
<dbReference type="InterPro" id="IPR007120">
    <property type="entry name" value="DNA-dir_RNAP_su2_dom"/>
</dbReference>
<evidence type="ECO:0000256" key="7">
    <source>
        <dbReference type="ARBA" id="ARBA00022771"/>
    </source>
</evidence>
<dbReference type="InterPro" id="IPR007641">
    <property type="entry name" value="RNA_pol_Rpb2_7"/>
</dbReference>
<evidence type="ECO:0000313" key="20">
    <source>
        <dbReference type="EMBL" id="CAD9317669.1"/>
    </source>
</evidence>
<keyword evidence="9 12" id="KW-0804">Transcription</keyword>
<evidence type="ECO:0000256" key="11">
    <source>
        <dbReference type="RuleBase" id="RU000434"/>
    </source>
</evidence>
<dbReference type="Pfam" id="PF04565">
    <property type="entry name" value="RNA_pol_Rpb2_3"/>
    <property type="match status" value="1"/>
</dbReference>
<evidence type="ECO:0000256" key="5">
    <source>
        <dbReference type="ARBA" id="ARBA00022695"/>
    </source>
</evidence>
<feature type="domain" description="RNA polymerase Rpb2" evidence="16">
    <location>
        <begin position="328"/>
        <end position="444"/>
    </location>
</feature>
<dbReference type="CDD" id="cd00653">
    <property type="entry name" value="RNA_pol_B_RPB2"/>
    <property type="match status" value="1"/>
</dbReference>
<evidence type="ECO:0000313" key="21">
    <source>
        <dbReference type="EMBL" id="CAD9317670.1"/>
    </source>
</evidence>
<dbReference type="Gene3D" id="3.90.1110.10">
    <property type="entry name" value="RNA polymerase Rpb2, domain 2"/>
    <property type="match status" value="1"/>
</dbReference>
<organism evidence="21">
    <name type="scientific">Ditylum brightwellii</name>
    <dbReference type="NCBI Taxonomy" id="49249"/>
    <lineage>
        <taxon>Eukaryota</taxon>
        <taxon>Sar</taxon>
        <taxon>Stramenopiles</taxon>
        <taxon>Ochrophyta</taxon>
        <taxon>Bacillariophyta</taxon>
        <taxon>Mediophyceae</taxon>
        <taxon>Lithodesmiophycidae</taxon>
        <taxon>Lithodesmiales</taxon>
        <taxon>Lithodesmiaceae</taxon>
        <taxon>Ditylum</taxon>
    </lineage>
</organism>
<gene>
    <name evidence="20" type="ORF">DBRI1063_LOCUS4077</name>
    <name evidence="21" type="ORF">DBRI1063_LOCUS4078</name>
</gene>
<dbReference type="GO" id="GO:0000428">
    <property type="term" value="C:DNA-directed RNA polymerase complex"/>
    <property type="evidence" value="ECO:0007669"/>
    <property type="project" value="UniProtKB-KW"/>
</dbReference>
<evidence type="ECO:0000259" key="14">
    <source>
        <dbReference type="Pfam" id="PF00562"/>
    </source>
</evidence>
<reference evidence="21" key="1">
    <citation type="submission" date="2021-01" db="EMBL/GenBank/DDBJ databases">
        <authorList>
            <person name="Corre E."/>
            <person name="Pelletier E."/>
            <person name="Niang G."/>
            <person name="Scheremetjew M."/>
            <person name="Finn R."/>
            <person name="Kale V."/>
            <person name="Holt S."/>
            <person name="Cochrane G."/>
            <person name="Meng A."/>
            <person name="Brown T."/>
            <person name="Cohen L."/>
        </authorList>
    </citation>
    <scope>NUCLEOTIDE SEQUENCE</scope>
    <source>
        <strain evidence="21">Pop2</strain>
    </source>
</reference>
<evidence type="ECO:0000256" key="1">
    <source>
        <dbReference type="ARBA" id="ARBA00004123"/>
    </source>
</evidence>
<evidence type="ECO:0000259" key="15">
    <source>
        <dbReference type="Pfam" id="PF04560"/>
    </source>
</evidence>
<evidence type="ECO:0000259" key="19">
    <source>
        <dbReference type="Pfam" id="PF06883"/>
    </source>
</evidence>
<evidence type="ECO:0000256" key="12">
    <source>
        <dbReference type="RuleBase" id="RU363031"/>
    </source>
</evidence>
<dbReference type="GO" id="GO:0003899">
    <property type="term" value="F:DNA-directed RNA polymerase activity"/>
    <property type="evidence" value="ECO:0007669"/>
    <property type="project" value="UniProtKB-EC"/>
</dbReference>
<dbReference type="SUPFAM" id="SSF64484">
    <property type="entry name" value="beta and beta-prime subunits of DNA dependent RNA-polymerase"/>
    <property type="match status" value="1"/>
</dbReference>
<dbReference type="FunFam" id="2.40.270.10:FF:000006">
    <property type="entry name" value="DNA-directed RNA polymerase subunit beta"/>
    <property type="match status" value="1"/>
</dbReference>
<dbReference type="FunFam" id="2.40.270.10:FF:000011">
    <property type="entry name" value="DNA-directed RNA polymerase subunit beta"/>
    <property type="match status" value="1"/>
</dbReference>
<dbReference type="InterPro" id="IPR037033">
    <property type="entry name" value="DNA-dir_RNAP_su2_hyb_sf"/>
</dbReference>
<keyword evidence="8" id="KW-0862">Zinc</keyword>
<comment type="function">
    <text evidence="12">DNA-dependent RNA polymerase catalyzes the transcription of DNA into RNA using the four ribonucleoside triphosphates as substrates.</text>
</comment>
<feature type="domain" description="DNA-directed RNA polymerase I subunit RPA2" evidence="19">
    <location>
        <begin position="653"/>
        <end position="711"/>
    </location>
</feature>
<keyword evidence="4 12" id="KW-0808">Transferase</keyword>
<evidence type="ECO:0000256" key="8">
    <source>
        <dbReference type="ARBA" id="ARBA00022833"/>
    </source>
</evidence>
<feature type="domain" description="RNA polymerase beta subunit protrusion" evidence="17">
    <location>
        <begin position="32"/>
        <end position="475"/>
    </location>
</feature>
<keyword evidence="5 12" id="KW-0548">Nucleotidyltransferase</keyword>
<dbReference type="Gene3D" id="3.90.1800.10">
    <property type="entry name" value="RNA polymerase alpha subunit dimerisation domain"/>
    <property type="match status" value="1"/>
</dbReference>
<dbReference type="InterPro" id="IPR009674">
    <property type="entry name" value="Rpa2_dom_4"/>
</dbReference>
<keyword evidence="10" id="KW-0539">Nucleus</keyword>
<feature type="region of interest" description="Disordered" evidence="13">
    <location>
        <begin position="297"/>
        <end position="321"/>
    </location>
</feature>
<evidence type="ECO:0000256" key="9">
    <source>
        <dbReference type="ARBA" id="ARBA00023163"/>
    </source>
</evidence>
<dbReference type="GO" id="GO:0003677">
    <property type="term" value="F:DNA binding"/>
    <property type="evidence" value="ECO:0007669"/>
    <property type="project" value="InterPro"/>
</dbReference>
<feature type="domain" description="RNA polymerase Rpb2" evidence="15">
    <location>
        <begin position="1164"/>
        <end position="1282"/>
    </location>
</feature>
<dbReference type="InterPro" id="IPR037034">
    <property type="entry name" value="RNA_pol_Rpb2_2_sf"/>
</dbReference>
<dbReference type="Gene3D" id="3.90.1070.20">
    <property type="match status" value="1"/>
</dbReference>
<dbReference type="PANTHER" id="PTHR20856">
    <property type="entry name" value="DNA-DIRECTED RNA POLYMERASE I SUBUNIT 2"/>
    <property type="match status" value="1"/>
</dbReference>
<accession>A0A6U3PLE0</accession>
<dbReference type="InterPro" id="IPR007644">
    <property type="entry name" value="RNA_pol_bsu_protrusion"/>
</dbReference>
<evidence type="ECO:0000256" key="13">
    <source>
        <dbReference type="SAM" id="MobiDB-lite"/>
    </source>
</evidence>
<dbReference type="Pfam" id="PF06883">
    <property type="entry name" value="RNA_pol_Rpa2_4"/>
    <property type="match status" value="1"/>
</dbReference>
<dbReference type="Pfam" id="PF04563">
    <property type="entry name" value="RNA_pol_Rpb2_1"/>
    <property type="match status" value="1"/>
</dbReference>
<sequence>MAPSSNSTRDNVPSFQKSHLHSNEYHSKIRSLSAPHVESFNYFLEEGLRRAINDIVPLEVDMIDPKAKKKEGSAEHPLKEAKGDFDSIKFWFERVKIAPPTKMTESGMKRLYPRECREMGLMYSGTMIGDFCYQFVSRNKTKSGVREVVEGKVNRIPRRFGEVPIMVMSKSCNLSNKKPKELVKLREEQSEFGGYFIVKGIERCVRLLQIPRRNHPTAIQRSNYRNRGNTYTDLGVAIRCSRYNEDQSSITNTLHYLTTGGATLKFMVRKQEFLVPVVLVLRALGVEGGRELDSNVDYLQNGDDLSEDEDSGEEKKRETIGPRRGTRCFTDEEIYHRVVQGDETNTFLKARAELLLQDARKFSQSSPVECLAYLGSRFRPLSNKPNSCSDIDVGHYMIQRFILIHLPSYASKQETLLLMLRKLYAFAAGDCGVDNADSLQNQEILLPGHLISNMIKEKFEESLMDLRLQLLKEMRINFAKLIENSQKEMFWGRTVDRSIGLSSGGIGKKVATFLSTGNIISSSGLDLMQVSGYTIVAERLNWLRYCAHFRSVHRGQFFMEMKTTSVRKLLPDQWGFLCPVHTPDGGPCGLLSHLALKCSILSAPARTETSNADLDELLISLGVVPCGVGGVDSDGRCASTHLSLPVCLDGRVIGGASSKVCRLIGTRLRCLKVAEKPCVPASLEVAFIPPGIVGGPYPGLYLFTSAARLVRPVLHRSTGCAELIGPMEQPFLDIACLPQDIREGITTHQELDPTNMLSLISSLTPFSDYNQSPRNMYQCQMGKQTMGTPVHSLPHRTDNKLYRLQNPQAPVVQTSRHGEYKMDEYPNGTNAVVAVLSYTGFDMEDAMILNKSSFERGFGHASVYKTMQVDLREEAERRGSSTASGEKSRVKFGNKTIKKFASGSAAGSSSKGSSITEGFLYPNIGEDGLPEVGTWVKEGDPLYCVIDELTGADFAAKHKEKESACVQSVRLLGEHISHSTTTQRQKMAPSQQDQKVSITLRIPRNPVIGDKFSSRHGQKGVLSILWPQEDMPFSESGISPDVIINPHAFPSRMTIGMLIESMAGKSGAMHGLFQDATPFSFHETGDKLAIDYFGEQLQAAGYNYYGSEPLYSGVSGCLMHADLYIGVVFYQRLRHMVSDKYQVRATGAVNQLTRQPIKGRKKGGGIRLGEMERDSLLSHGTAFLLHDRLLNCSDRHVSYACTRCGDLLSPATERSTVLSAGQSVAEATSKARLRVYCRNSACRNQAAREGANDDSVEPIVLPYVYRYLANELAGMNIKMTLDIK</sequence>
<feature type="domain" description="RNA polymerase Rpb2" evidence="18">
    <location>
        <begin position="536"/>
        <end position="600"/>
    </location>
</feature>
<dbReference type="GO" id="GO:0008270">
    <property type="term" value="F:zinc ion binding"/>
    <property type="evidence" value="ECO:0007669"/>
    <property type="project" value="UniProtKB-KW"/>
</dbReference>
<evidence type="ECO:0000256" key="3">
    <source>
        <dbReference type="ARBA" id="ARBA00022478"/>
    </source>
</evidence>
<dbReference type="Pfam" id="PF00562">
    <property type="entry name" value="RNA_pol_Rpb2_6"/>
    <property type="match status" value="1"/>
</dbReference>
<feature type="domain" description="DNA-directed RNA polymerase subunit 2 hybrid-binding" evidence="14">
    <location>
        <begin position="761"/>
        <end position="1162"/>
    </location>
</feature>
<evidence type="ECO:0000256" key="4">
    <source>
        <dbReference type="ARBA" id="ARBA00022679"/>
    </source>
</evidence>
<dbReference type="EMBL" id="HBGN01006378">
    <property type="protein sequence ID" value="CAD9317669.1"/>
    <property type="molecule type" value="Transcribed_RNA"/>
</dbReference>
<dbReference type="InterPro" id="IPR007121">
    <property type="entry name" value="RNA_pol_bsu_CS"/>
</dbReference>
<dbReference type="FunFam" id="3.90.1800.10:FF:000004">
    <property type="entry name" value="DNA-directed RNA polymerase subunit beta"/>
    <property type="match status" value="1"/>
</dbReference>
<dbReference type="InterPro" id="IPR015712">
    <property type="entry name" value="DNA-dir_RNA_pol_su2"/>
</dbReference>
<comment type="similarity">
    <text evidence="2 11">Belongs to the RNA polymerase beta chain family.</text>
</comment>
<evidence type="ECO:0000259" key="18">
    <source>
        <dbReference type="Pfam" id="PF04565"/>
    </source>
</evidence>
<dbReference type="EMBL" id="HBGN01006379">
    <property type="protein sequence ID" value="CAD9317670.1"/>
    <property type="molecule type" value="Transcribed_RNA"/>
</dbReference>
<dbReference type="InterPro" id="IPR007642">
    <property type="entry name" value="RNA_pol_Rpb2_2"/>
</dbReference>
<dbReference type="GO" id="GO:0032549">
    <property type="term" value="F:ribonucleoside binding"/>
    <property type="evidence" value="ECO:0007669"/>
    <property type="project" value="InterPro"/>
</dbReference>
<proteinExistence type="inferred from homology"/>
<evidence type="ECO:0000259" key="16">
    <source>
        <dbReference type="Pfam" id="PF04561"/>
    </source>
</evidence>
<name>A0A6U3PLE0_9STRA</name>